<comment type="similarity">
    <text evidence="2">Belongs to the THAP1 family.</text>
</comment>
<evidence type="ECO:0000256" key="6">
    <source>
        <dbReference type="ARBA" id="ARBA00023015"/>
    </source>
</evidence>
<evidence type="ECO:0000256" key="10">
    <source>
        <dbReference type="ARBA" id="ARBA00023242"/>
    </source>
</evidence>
<evidence type="ECO:0000256" key="4">
    <source>
        <dbReference type="ARBA" id="ARBA00022771"/>
    </source>
</evidence>
<keyword evidence="10" id="KW-0539">Nucleus</keyword>
<keyword evidence="7" id="KW-0175">Coiled coil</keyword>
<keyword evidence="4 12" id="KW-0863">Zinc-finger</keyword>
<dbReference type="GO" id="GO:0008270">
    <property type="term" value="F:zinc ion binding"/>
    <property type="evidence" value="ECO:0007669"/>
    <property type="project" value="UniProtKB-KW"/>
</dbReference>
<evidence type="ECO:0000256" key="1">
    <source>
        <dbReference type="ARBA" id="ARBA00004642"/>
    </source>
</evidence>
<evidence type="ECO:0000313" key="14">
    <source>
        <dbReference type="EMBL" id="KAH9365454.1"/>
    </source>
</evidence>
<evidence type="ECO:0000256" key="9">
    <source>
        <dbReference type="ARBA" id="ARBA00023163"/>
    </source>
</evidence>
<evidence type="ECO:0000259" key="13">
    <source>
        <dbReference type="PROSITE" id="PS50950"/>
    </source>
</evidence>
<keyword evidence="15" id="KW-1185">Reference proteome</keyword>
<evidence type="ECO:0000256" key="3">
    <source>
        <dbReference type="ARBA" id="ARBA00022723"/>
    </source>
</evidence>
<dbReference type="PANTHER" id="PTHR46600">
    <property type="entry name" value="THAP DOMAIN-CONTAINING"/>
    <property type="match status" value="1"/>
</dbReference>
<dbReference type="Gene3D" id="6.20.210.20">
    <property type="entry name" value="THAP domain"/>
    <property type="match status" value="1"/>
</dbReference>
<dbReference type="EMBL" id="JABSTR010000003">
    <property type="protein sequence ID" value="KAH9365454.1"/>
    <property type="molecule type" value="Genomic_DNA"/>
</dbReference>
<evidence type="ECO:0000256" key="5">
    <source>
        <dbReference type="ARBA" id="ARBA00022833"/>
    </source>
</evidence>
<accession>A0A9J6FGL8</accession>
<feature type="domain" description="THAP-type" evidence="13">
    <location>
        <begin position="1"/>
        <end position="89"/>
    </location>
</feature>
<proteinExistence type="inferred from homology"/>
<protein>
    <recommendedName>
        <fullName evidence="13">THAP-type domain-containing protein</fullName>
    </recommendedName>
</protein>
<name>A0A9J6FGL8_HAELO</name>
<keyword evidence="5" id="KW-0862">Zinc</keyword>
<dbReference type="VEuPathDB" id="VectorBase:HLOH_045166"/>
<dbReference type="PANTHER" id="PTHR46600:SF1">
    <property type="entry name" value="THAP DOMAIN-CONTAINING PROTEIN 1"/>
    <property type="match status" value="1"/>
</dbReference>
<evidence type="ECO:0000313" key="15">
    <source>
        <dbReference type="Proteomes" id="UP000821853"/>
    </source>
</evidence>
<dbReference type="GO" id="GO:0043565">
    <property type="term" value="F:sequence-specific DNA binding"/>
    <property type="evidence" value="ECO:0007669"/>
    <property type="project" value="InterPro"/>
</dbReference>
<keyword evidence="3" id="KW-0479">Metal-binding</keyword>
<dbReference type="SMART" id="SM00980">
    <property type="entry name" value="THAP"/>
    <property type="match status" value="1"/>
</dbReference>
<evidence type="ECO:0000256" key="7">
    <source>
        <dbReference type="ARBA" id="ARBA00023054"/>
    </source>
</evidence>
<dbReference type="InterPro" id="IPR026516">
    <property type="entry name" value="THAP1/10"/>
</dbReference>
<keyword evidence="9" id="KW-0804">Transcription</keyword>
<dbReference type="AlphaFoldDB" id="A0A9J6FGL8"/>
<dbReference type="GO" id="GO:0005654">
    <property type="term" value="C:nucleoplasm"/>
    <property type="evidence" value="ECO:0007669"/>
    <property type="project" value="UniProtKB-SubCell"/>
</dbReference>
<reference evidence="14 15" key="1">
    <citation type="journal article" date="2020" name="Cell">
        <title>Large-Scale Comparative Analyses of Tick Genomes Elucidate Their Genetic Diversity and Vector Capacities.</title>
        <authorList>
            <consortium name="Tick Genome and Microbiome Consortium (TIGMIC)"/>
            <person name="Jia N."/>
            <person name="Wang J."/>
            <person name="Shi W."/>
            <person name="Du L."/>
            <person name="Sun Y."/>
            <person name="Zhan W."/>
            <person name="Jiang J.F."/>
            <person name="Wang Q."/>
            <person name="Zhang B."/>
            <person name="Ji P."/>
            <person name="Bell-Sakyi L."/>
            <person name="Cui X.M."/>
            <person name="Yuan T.T."/>
            <person name="Jiang B.G."/>
            <person name="Yang W.F."/>
            <person name="Lam T.T."/>
            <person name="Chang Q.C."/>
            <person name="Ding S.J."/>
            <person name="Wang X.J."/>
            <person name="Zhu J.G."/>
            <person name="Ruan X.D."/>
            <person name="Zhao L."/>
            <person name="Wei J.T."/>
            <person name="Ye R.Z."/>
            <person name="Que T.C."/>
            <person name="Du C.H."/>
            <person name="Zhou Y.H."/>
            <person name="Cheng J.X."/>
            <person name="Dai P.F."/>
            <person name="Guo W.B."/>
            <person name="Han X.H."/>
            <person name="Huang E.J."/>
            <person name="Li L.F."/>
            <person name="Wei W."/>
            <person name="Gao Y.C."/>
            <person name="Liu J.Z."/>
            <person name="Shao H.Z."/>
            <person name="Wang X."/>
            <person name="Wang C.C."/>
            <person name="Yang T.C."/>
            <person name="Huo Q.B."/>
            <person name="Li W."/>
            <person name="Chen H.Y."/>
            <person name="Chen S.E."/>
            <person name="Zhou L.G."/>
            <person name="Ni X.B."/>
            <person name="Tian J.H."/>
            <person name="Sheng Y."/>
            <person name="Liu T."/>
            <person name="Pan Y.S."/>
            <person name="Xia L.Y."/>
            <person name="Li J."/>
            <person name="Zhao F."/>
            <person name="Cao W.C."/>
        </authorList>
    </citation>
    <scope>NUCLEOTIDE SEQUENCE [LARGE SCALE GENOMIC DNA]</scope>
    <source>
        <strain evidence="14">HaeL-2018</strain>
    </source>
</reference>
<dbReference type="InterPro" id="IPR006612">
    <property type="entry name" value="THAP_Znf"/>
</dbReference>
<comment type="caution">
    <text evidence="14">The sequence shown here is derived from an EMBL/GenBank/DDBJ whole genome shotgun (WGS) entry which is preliminary data.</text>
</comment>
<dbReference type="Pfam" id="PF05485">
    <property type="entry name" value="THAP"/>
    <property type="match status" value="1"/>
</dbReference>
<keyword evidence="6" id="KW-0805">Transcription regulation</keyword>
<keyword evidence="8 12" id="KW-0238">DNA-binding</keyword>
<dbReference type="InterPro" id="IPR038441">
    <property type="entry name" value="THAP_Znf_sf"/>
</dbReference>
<gene>
    <name evidence="14" type="ORF">HPB48_008906</name>
</gene>
<dbReference type="SUPFAM" id="SSF57716">
    <property type="entry name" value="Glucocorticoid receptor-like (DNA-binding domain)"/>
    <property type="match status" value="1"/>
</dbReference>
<comment type="subcellular location">
    <subcellularLocation>
        <location evidence="1">Nucleus</location>
        <location evidence="1">Nucleoplasm</location>
    </subcellularLocation>
</comment>
<evidence type="ECO:0000256" key="8">
    <source>
        <dbReference type="ARBA" id="ARBA00023125"/>
    </source>
</evidence>
<dbReference type="PROSITE" id="PS50950">
    <property type="entry name" value="ZF_THAP"/>
    <property type="match status" value="1"/>
</dbReference>
<evidence type="ECO:0000256" key="12">
    <source>
        <dbReference type="PROSITE-ProRule" id="PRU00309"/>
    </source>
</evidence>
<dbReference type="Proteomes" id="UP000821853">
    <property type="component" value="Unassembled WGS sequence"/>
</dbReference>
<organism evidence="14 15">
    <name type="scientific">Haemaphysalis longicornis</name>
    <name type="common">Bush tick</name>
    <dbReference type="NCBI Taxonomy" id="44386"/>
    <lineage>
        <taxon>Eukaryota</taxon>
        <taxon>Metazoa</taxon>
        <taxon>Ecdysozoa</taxon>
        <taxon>Arthropoda</taxon>
        <taxon>Chelicerata</taxon>
        <taxon>Arachnida</taxon>
        <taxon>Acari</taxon>
        <taxon>Parasitiformes</taxon>
        <taxon>Ixodida</taxon>
        <taxon>Ixodoidea</taxon>
        <taxon>Ixodidae</taxon>
        <taxon>Haemaphysalinae</taxon>
        <taxon>Haemaphysalis</taxon>
    </lineage>
</organism>
<sequence>MSRRQSHCFVPGCKSGYKSSKGKFSLFGVPKEEAVFQQWQRNIPRAHKPLPRNAAVCELHFDEQFVSRHFEHVVDGKSVLIEESEAVSFAWRRSDHVSECAFLPVKTGAQEKKSQGEVVPTACAS</sequence>
<evidence type="ECO:0000256" key="2">
    <source>
        <dbReference type="ARBA" id="ARBA00006177"/>
    </source>
</evidence>
<keyword evidence="11" id="KW-0131">Cell cycle</keyword>
<evidence type="ECO:0000256" key="11">
    <source>
        <dbReference type="ARBA" id="ARBA00023306"/>
    </source>
</evidence>